<feature type="region of interest" description="Disordered" evidence="1">
    <location>
        <begin position="74"/>
        <end position="104"/>
    </location>
</feature>
<dbReference type="EMBL" id="JBHFFA010000008">
    <property type="protein sequence ID" value="KAL2610284.1"/>
    <property type="molecule type" value="Genomic_DNA"/>
</dbReference>
<name>A0ABD1XMW2_9MARC</name>
<dbReference type="Proteomes" id="UP001605036">
    <property type="component" value="Unassembled WGS sequence"/>
</dbReference>
<sequence length="104" mass="11481">MSGISTFTNEDGATIFVCHHGEQSYLFCSRCLMFSEINNEARQEARKHKAIKPPQTPLGEGLLISGTEVRMLDKSGENVPPNHLEGRIGGVLTEKDKKSDFDGM</sequence>
<gene>
    <name evidence="2" type="ORF">R1flu_028857</name>
</gene>
<feature type="compositionally biased region" description="Basic and acidic residues" evidence="1">
    <location>
        <begin position="93"/>
        <end position="104"/>
    </location>
</feature>
<evidence type="ECO:0000313" key="2">
    <source>
        <dbReference type="EMBL" id="KAL2610284.1"/>
    </source>
</evidence>
<evidence type="ECO:0000256" key="1">
    <source>
        <dbReference type="SAM" id="MobiDB-lite"/>
    </source>
</evidence>
<dbReference type="AlphaFoldDB" id="A0ABD1XMW2"/>
<protein>
    <submittedName>
        <fullName evidence="2">Uncharacterized protein</fullName>
    </submittedName>
</protein>
<reference evidence="2 3" key="1">
    <citation type="submission" date="2024-09" db="EMBL/GenBank/DDBJ databases">
        <title>Chromosome-scale assembly of Riccia fluitans.</title>
        <authorList>
            <person name="Paukszto L."/>
            <person name="Sawicki J."/>
            <person name="Karawczyk K."/>
            <person name="Piernik-Szablinska J."/>
            <person name="Szczecinska M."/>
            <person name="Mazdziarz M."/>
        </authorList>
    </citation>
    <scope>NUCLEOTIDE SEQUENCE [LARGE SCALE GENOMIC DNA]</scope>
    <source>
        <strain evidence="2">Rf_01</strain>
        <tissue evidence="2">Aerial parts of the thallus</tissue>
    </source>
</reference>
<proteinExistence type="predicted"/>
<accession>A0ABD1XMW2</accession>
<comment type="caution">
    <text evidence="2">The sequence shown here is derived from an EMBL/GenBank/DDBJ whole genome shotgun (WGS) entry which is preliminary data.</text>
</comment>
<keyword evidence="3" id="KW-1185">Reference proteome</keyword>
<organism evidence="2 3">
    <name type="scientific">Riccia fluitans</name>
    <dbReference type="NCBI Taxonomy" id="41844"/>
    <lineage>
        <taxon>Eukaryota</taxon>
        <taxon>Viridiplantae</taxon>
        <taxon>Streptophyta</taxon>
        <taxon>Embryophyta</taxon>
        <taxon>Marchantiophyta</taxon>
        <taxon>Marchantiopsida</taxon>
        <taxon>Marchantiidae</taxon>
        <taxon>Marchantiales</taxon>
        <taxon>Ricciaceae</taxon>
        <taxon>Riccia</taxon>
    </lineage>
</organism>
<evidence type="ECO:0000313" key="3">
    <source>
        <dbReference type="Proteomes" id="UP001605036"/>
    </source>
</evidence>